<dbReference type="WBParaSite" id="PSU_v2.g9163.t1">
    <property type="protein sequence ID" value="PSU_v2.g9163.t1"/>
    <property type="gene ID" value="PSU_v2.g9163"/>
</dbReference>
<keyword evidence="1" id="KW-1185">Reference proteome</keyword>
<reference evidence="2" key="1">
    <citation type="submission" date="2022-11" db="UniProtKB">
        <authorList>
            <consortium name="WormBaseParasite"/>
        </authorList>
    </citation>
    <scope>IDENTIFICATION</scope>
</reference>
<accession>A0A914ZA14</accession>
<name>A0A914ZA14_9BILA</name>
<evidence type="ECO:0000313" key="1">
    <source>
        <dbReference type="Proteomes" id="UP000887577"/>
    </source>
</evidence>
<proteinExistence type="predicted"/>
<organism evidence="1 2">
    <name type="scientific">Panagrolaimus superbus</name>
    <dbReference type="NCBI Taxonomy" id="310955"/>
    <lineage>
        <taxon>Eukaryota</taxon>
        <taxon>Metazoa</taxon>
        <taxon>Ecdysozoa</taxon>
        <taxon>Nematoda</taxon>
        <taxon>Chromadorea</taxon>
        <taxon>Rhabditida</taxon>
        <taxon>Tylenchina</taxon>
        <taxon>Panagrolaimomorpha</taxon>
        <taxon>Panagrolaimoidea</taxon>
        <taxon>Panagrolaimidae</taxon>
        <taxon>Panagrolaimus</taxon>
    </lineage>
</organism>
<dbReference type="Proteomes" id="UP000887577">
    <property type="component" value="Unplaced"/>
</dbReference>
<protein>
    <submittedName>
        <fullName evidence="2">Uncharacterized protein</fullName>
    </submittedName>
</protein>
<dbReference type="AlphaFoldDB" id="A0A914ZA14"/>
<evidence type="ECO:0000313" key="2">
    <source>
        <dbReference type="WBParaSite" id="PSU_v2.g9163.t1"/>
    </source>
</evidence>
<sequence>MPIKETTTDIIEDGGDYYIKLYNSGGFLFHFSNRYEFKMFNLHTKLWSTHKNNAELHNFDVKDIKLIEFGTQRDKRGKTDFETTLNKKRLFKIHITLTMNLTLL</sequence>